<reference evidence="5 6" key="1">
    <citation type="submission" date="2019-11" db="EMBL/GenBank/DDBJ databases">
        <authorList>
            <person name="Holert J."/>
        </authorList>
    </citation>
    <scope>NUCLEOTIDE SEQUENCE [LARGE SCALE GENOMIC DNA]</scope>
    <source>
        <strain evidence="4">BC3_2A</strain>
        <strain evidence="3">SB11_1A</strain>
    </source>
</reference>
<evidence type="ECO:0000256" key="1">
    <source>
        <dbReference type="ARBA" id="ARBA00008645"/>
    </source>
</evidence>
<dbReference type="PRINTS" id="PR00111">
    <property type="entry name" value="ABHYDROLASE"/>
</dbReference>
<evidence type="ECO:0000313" key="6">
    <source>
        <dbReference type="Proteomes" id="UP000439591"/>
    </source>
</evidence>
<evidence type="ECO:0000313" key="3">
    <source>
        <dbReference type="EMBL" id="CAA0078764.1"/>
    </source>
</evidence>
<dbReference type="EMBL" id="CACSIM010000001">
    <property type="protein sequence ID" value="CAA0086536.1"/>
    <property type="molecule type" value="Genomic_DNA"/>
</dbReference>
<dbReference type="RefSeq" id="WP_159266759.1">
    <property type="nucleotide sequence ID" value="NZ_CACSIK010000001.1"/>
</dbReference>
<dbReference type="EMBL" id="CACSIK010000001">
    <property type="protein sequence ID" value="CAA0078764.1"/>
    <property type="molecule type" value="Genomic_DNA"/>
</dbReference>
<organism evidence="4 6">
    <name type="scientific">Zhongshania aliphaticivorans</name>
    <dbReference type="NCBI Taxonomy" id="1470434"/>
    <lineage>
        <taxon>Bacteria</taxon>
        <taxon>Pseudomonadati</taxon>
        <taxon>Pseudomonadota</taxon>
        <taxon>Gammaproteobacteria</taxon>
        <taxon>Cellvibrionales</taxon>
        <taxon>Spongiibacteraceae</taxon>
        <taxon>Zhongshania</taxon>
    </lineage>
</organism>
<sequence length="275" mass="30833">MPAMDVLRRNNVQIIGNGEHTLLMAHGFGCDQNMWRFLTPSLQKNFRIVLFDYVGSGHSEVSTYSSQRYSQLEGYSQDVIEICDALKLQEITFIGHSVSSMIGLIVANQQPNLFSKLIMVCPSPCFLNLPPEYMGGFDHQDLEELISLMDKNYIGWANYLAPLVLGSAHQTELLDELTGSFCSTDPIIAKNFAKATFFGDHRDLLSKTLLPCLLLQSSDDILAPLCVGQYMKTAIANSELHIIEAHGHCLHMTHPENIKDKITEFALRNMLSHEN</sequence>
<feature type="domain" description="AB hydrolase-1" evidence="2">
    <location>
        <begin position="21"/>
        <end position="255"/>
    </location>
</feature>
<dbReference type="Gene3D" id="3.40.50.1820">
    <property type="entry name" value="alpha/beta hydrolase"/>
    <property type="match status" value="1"/>
</dbReference>
<evidence type="ECO:0000259" key="2">
    <source>
        <dbReference type="Pfam" id="PF00561"/>
    </source>
</evidence>
<dbReference type="InterPro" id="IPR000073">
    <property type="entry name" value="AB_hydrolase_1"/>
</dbReference>
<evidence type="ECO:0000313" key="4">
    <source>
        <dbReference type="EMBL" id="CAA0086536.1"/>
    </source>
</evidence>
<protein>
    <submittedName>
        <fullName evidence="4">Sigma factor SigB regulation protein RsbQ</fullName>
    </submittedName>
</protein>
<gene>
    <name evidence="4" type="primary">rsbQ</name>
    <name evidence="3" type="ORF">IHBHHGIJ_00030</name>
    <name evidence="4" type="ORF">KFEGEMFD_01119</name>
</gene>
<dbReference type="AlphaFoldDB" id="A0A5S9NAL0"/>
<dbReference type="Pfam" id="PF00561">
    <property type="entry name" value="Abhydrolase_1"/>
    <property type="match status" value="1"/>
</dbReference>
<accession>A0A5S9NAL0</accession>
<comment type="similarity">
    <text evidence="1">Belongs to the AB hydrolase superfamily.</text>
</comment>
<dbReference type="SUPFAM" id="SSF53474">
    <property type="entry name" value="alpha/beta-Hydrolases"/>
    <property type="match status" value="1"/>
</dbReference>
<dbReference type="Proteomes" id="UP000435877">
    <property type="component" value="Unassembled WGS sequence"/>
</dbReference>
<keyword evidence="5" id="KW-1185">Reference proteome</keyword>
<dbReference type="InterPro" id="IPR029058">
    <property type="entry name" value="AB_hydrolase_fold"/>
</dbReference>
<proteinExistence type="inferred from homology"/>
<dbReference type="Proteomes" id="UP000439591">
    <property type="component" value="Unassembled WGS sequence"/>
</dbReference>
<evidence type="ECO:0000313" key="5">
    <source>
        <dbReference type="Proteomes" id="UP000435877"/>
    </source>
</evidence>
<dbReference type="PANTHER" id="PTHR43039">
    <property type="entry name" value="ESTERASE-RELATED"/>
    <property type="match status" value="1"/>
</dbReference>
<dbReference type="OrthoDB" id="8680283at2"/>
<name>A0A5S9NAL0_9GAMM</name>